<protein>
    <submittedName>
        <fullName evidence="2">Uncharacterized protein</fullName>
    </submittedName>
</protein>
<feature type="transmembrane region" description="Helical" evidence="1">
    <location>
        <begin position="23"/>
        <end position="46"/>
    </location>
</feature>
<keyword evidence="1" id="KW-0812">Transmembrane</keyword>
<organism evidence="2 3">
    <name type="scientific">Catalinimonas alkaloidigena</name>
    <dbReference type="NCBI Taxonomy" id="1075417"/>
    <lineage>
        <taxon>Bacteria</taxon>
        <taxon>Pseudomonadati</taxon>
        <taxon>Bacteroidota</taxon>
        <taxon>Cytophagia</taxon>
        <taxon>Cytophagales</taxon>
        <taxon>Catalimonadaceae</taxon>
        <taxon>Catalinimonas</taxon>
    </lineage>
</organism>
<accession>A0A1G9UWK5</accession>
<dbReference type="Proteomes" id="UP000198510">
    <property type="component" value="Unassembled WGS sequence"/>
</dbReference>
<evidence type="ECO:0000313" key="3">
    <source>
        <dbReference type="Proteomes" id="UP000198510"/>
    </source>
</evidence>
<dbReference type="RefSeq" id="WP_218127209.1">
    <property type="nucleotide sequence ID" value="NZ_FNFO01000018.1"/>
</dbReference>
<dbReference type="EMBL" id="FNFO01000018">
    <property type="protein sequence ID" value="SDM64313.1"/>
    <property type="molecule type" value="Genomic_DNA"/>
</dbReference>
<dbReference type="AlphaFoldDB" id="A0A1G9UWK5"/>
<evidence type="ECO:0000313" key="2">
    <source>
        <dbReference type="EMBL" id="SDM64313.1"/>
    </source>
</evidence>
<feature type="transmembrane region" description="Helical" evidence="1">
    <location>
        <begin position="107"/>
        <end position="127"/>
    </location>
</feature>
<feature type="transmembrane region" description="Helical" evidence="1">
    <location>
        <begin position="157"/>
        <end position="176"/>
    </location>
</feature>
<reference evidence="2 3" key="1">
    <citation type="submission" date="2016-10" db="EMBL/GenBank/DDBJ databases">
        <authorList>
            <person name="de Groot N.N."/>
        </authorList>
    </citation>
    <scope>NUCLEOTIDE SEQUENCE [LARGE SCALE GENOMIC DNA]</scope>
    <source>
        <strain evidence="2 3">DSM 25186</strain>
    </source>
</reference>
<dbReference type="STRING" id="1075417.SAMN05421823_11818"/>
<feature type="transmembrane region" description="Helical" evidence="1">
    <location>
        <begin position="66"/>
        <end position="87"/>
    </location>
</feature>
<name>A0A1G9UWK5_9BACT</name>
<feature type="transmembrane region" description="Helical" evidence="1">
    <location>
        <begin position="182"/>
        <end position="200"/>
    </location>
</feature>
<keyword evidence="1" id="KW-0472">Membrane</keyword>
<keyword evidence="3" id="KW-1185">Reference proteome</keyword>
<evidence type="ECO:0000256" key="1">
    <source>
        <dbReference type="SAM" id="Phobius"/>
    </source>
</evidence>
<sequence>MDPLDTLHEIRQLMERTTRFTSLSGRAGMGVGVCALVGMAVLGWHFRSHHLSYTQFMQGELPAASVRWVVGVMSGVFICAVASTFYFTFRNAQGTGQSLWQRQGQRFWLSLALPLTIGGAFCGALVYHGLFALLAPASLLFYGLALLHSSRYTFRGIRYLGWGEVLLGLASCFWIEQAPWCWTLGFGVLHILYGGTLFYTTERAQLGRETGHGNLYLS</sequence>
<keyword evidence="1" id="KW-1133">Transmembrane helix</keyword>
<gene>
    <name evidence="2" type="ORF">SAMN05421823_11818</name>
</gene>
<proteinExistence type="predicted"/>
<feature type="transmembrane region" description="Helical" evidence="1">
    <location>
        <begin position="133"/>
        <end position="150"/>
    </location>
</feature>